<reference evidence="15" key="1">
    <citation type="submission" date="2020-09" db="EMBL/GenBank/DDBJ databases">
        <title>Genome-Enabled Discovery of Anthraquinone Biosynthesis in Senna tora.</title>
        <authorList>
            <person name="Kang S.-H."/>
            <person name="Pandey R.P."/>
            <person name="Lee C.-M."/>
            <person name="Sim J.-S."/>
            <person name="Jeong J.-T."/>
            <person name="Choi B.-S."/>
            <person name="Jung M."/>
            <person name="Ginzburg D."/>
            <person name="Zhao K."/>
            <person name="Won S.Y."/>
            <person name="Oh T.-J."/>
            <person name="Yu Y."/>
            <person name="Kim N.-H."/>
            <person name="Lee O.R."/>
            <person name="Lee T.-H."/>
            <person name="Bashyal P."/>
            <person name="Kim T.-S."/>
            <person name="Lee W.-H."/>
            <person name="Kawkins C."/>
            <person name="Kim C.-K."/>
            <person name="Kim J.S."/>
            <person name="Ahn B.O."/>
            <person name="Rhee S.Y."/>
            <person name="Sohng J.K."/>
        </authorList>
    </citation>
    <scope>NUCLEOTIDE SEQUENCE</scope>
    <source>
        <tissue evidence="15">Leaf</tissue>
    </source>
</reference>
<keyword evidence="7 9" id="KW-0560">Oxidoreductase</keyword>
<dbReference type="NCBIfam" id="TIGR00127">
    <property type="entry name" value="nadp_idh_euk"/>
    <property type="match status" value="1"/>
</dbReference>
<dbReference type="Pfam" id="PF00180">
    <property type="entry name" value="Iso_dh"/>
    <property type="match status" value="1"/>
</dbReference>
<dbReference type="GO" id="GO:0006739">
    <property type="term" value="P:NADP+ metabolic process"/>
    <property type="evidence" value="ECO:0007669"/>
    <property type="project" value="TreeGrafter"/>
</dbReference>
<dbReference type="PROSITE" id="PS00470">
    <property type="entry name" value="IDH_IMDH"/>
    <property type="match status" value="1"/>
</dbReference>
<dbReference type="GO" id="GO:0004450">
    <property type="term" value="F:isocitrate dehydrogenase (NADP+) activity"/>
    <property type="evidence" value="ECO:0007669"/>
    <property type="project" value="UniProtKB-EC"/>
</dbReference>
<keyword evidence="3 9" id="KW-0816">Tricarboxylic acid cycle</keyword>
<feature type="binding site" evidence="13">
    <location>
        <position position="243"/>
    </location>
    <ligand>
        <name>NADP(+)</name>
        <dbReference type="ChEBI" id="CHEBI:58349"/>
    </ligand>
</feature>
<feature type="binding site" evidence="13">
    <location>
        <position position="65"/>
    </location>
    <ligand>
        <name>NADP(+)</name>
        <dbReference type="ChEBI" id="CHEBI:58349"/>
    </ligand>
</feature>
<feature type="site" description="Critical for catalysis" evidence="10">
    <location>
        <position position="195"/>
    </location>
</feature>
<organism evidence="15 16">
    <name type="scientific">Senna tora</name>
    <dbReference type="NCBI Taxonomy" id="362788"/>
    <lineage>
        <taxon>Eukaryota</taxon>
        <taxon>Viridiplantae</taxon>
        <taxon>Streptophyta</taxon>
        <taxon>Embryophyta</taxon>
        <taxon>Tracheophyta</taxon>
        <taxon>Spermatophyta</taxon>
        <taxon>Magnoliopsida</taxon>
        <taxon>eudicotyledons</taxon>
        <taxon>Gunneridae</taxon>
        <taxon>Pentapetalae</taxon>
        <taxon>rosids</taxon>
        <taxon>fabids</taxon>
        <taxon>Fabales</taxon>
        <taxon>Fabaceae</taxon>
        <taxon>Caesalpinioideae</taxon>
        <taxon>Cassia clade</taxon>
        <taxon>Senna</taxon>
    </lineage>
</organism>
<dbReference type="GO" id="GO:0051287">
    <property type="term" value="F:NAD binding"/>
    <property type="evidence" value="ECO:0007669"/>
    <property type="project" value="InterPro"/>
</dbReference>
<dbReference type="Proteomes" id="UP000634136">
    <property type="component" value="Unassembled WGS sequence"/>
</dbReference>
<name>A0A835CBQ0_9FABA</name>
<dbReference type="InterPro" id="IPR004790">
    <property type="entry name" value="Isocitrate_DH_NADP"/>
</dbReference>
<comment type="catalytic activity">
    <reaction evidence="9">
        <text>D-threo-isocitrate + NADP(+) = 2-oxoglutarate + CO2 + NADPH</text>
        <dbReference type="Rhea" id="RHEA:19629"/>
        <dbReference type="ChEBI" id="CHEBI:15562"/>
        <dbReference type="ChEBI" id="CHEBI:16526"/>
        <dbReference type="ChEBI" id="CHEBI:16810"/>
        <dbReference type="ChEBI" id="CHEBI:57783"/>
        <dbReference type="ChEBI" id="CHEBI:58349"/>
        <dbReference type="EC" id="1.1.1.42"/>
    </reaction>
</comment>
<feature type="binding site" evidence="12">
    <location>
        <position position="235"/>
    </location>
    <ligand>
        <name>Mn(2+)</name>
        <dbReference type="ChEBI" id="CHEBI:29035"/>
    </ligand>
</feature>
<keyword evidence="5 9" id="KW-0460">Magnesium</keyword>
<keyword evidence="4 9" id="KW-0479">Metal-binding</keyword>
<feature type="binding site" evidence="11">
    <location>
        <position position="115"/>
    </location>
    <ligand>
        <name>D-threo-isocitrate</name>
        <dbReference type="ChEBI" id="CHEBI:15562"/>
    </ligand>
</feature>
<feature type="domain" description="Isopropylmalate dehydrogenase-like" evidence="14">
    <location>
        <begin position="1"/>
        <end position="383"/>
    </location>
</feature>
<feature type="binding site" evidence="13">
    <location>
        <position position="311"/>
    </location>
    <ligand>
        <name>NADP(+)</name>
        <dbReference type="ChEBI" id="CHEBI:58349"/>
    </ligand>
</feature>
<gene>
    <name evidence="15" type="ORF">G2W53_010705</name>
</gene>
<evidence type="ECO:0000256" key="11">
    <source>
        <dbReference type="PIRSR" id="PIRSR000108-2"/>
    </source>
</evidence>
<dbReference type="PANTHER" id="PTHR11822:SF22">
    <property type="entry name" value="ISOCITRATE DEHYDROGENASE [NADP]"/>
    <property type="match status" value="1"/>
</dbReference>
<dbReference type="Gene3D" id="3.40.718.10">
    <property type="entry name" value="Isopropylmalate Dehydrogenase"/>
    <property type="match status" value="1"/>
</dbReference>
<dbReference type="GO" id="GO:0006099">
    <property type="term" value="P:tricarboxylic acid cycle"/>
    <property type="evidence" value="ECO:0007669"/>
    <property type="project" value="UniProtKB-KW"/>
</dbReference>
<feature type="binding site" evidence="11">
    <location>
        <position position="92"/>
    </location>
    <ligand>
        <name>D-threo-isocitrate</name>
        <dbReference type="ChEBI" id="CHEBI:15562"/>
    </ligand>
</feature>
<keyword evidence="6 9" id="KW-0521">NADP</keyword>
<dbReference type="OrthoDB" id="248923at2759"/>
<dbReference type="FunFam" id="3.40.718.10:FF:000007">
    <property type="entry name" value="Isocitrate dehydrogenase [NADP]"/>
    <property type="match status" value="1"/>
</dbReference>
<dbReference type="PIRSF" id="PIRSF000108">
    <property type="entry name" value="IDH_NADP"/>
    <property type="match status" value="1"/>
</dbReference>
<dbReference type="InterPro" id="IPR024084">
    <property type="entry name" value="IsoPropMal-DH-like_dom"/>
</dbReference>
<dbReference type="InterPro" id="IPR019818">
    <property type="entry name" value="IsoCit/isopropylmalate_DH_CS"/>
</dbReference>
<dbReference type="GO" id="GO:0005739">
    <property type="term" value="C:mitochondrion"/>
    <property type="evidence" value="ECO:0007669"/>
    <property type="project" value="TreeGrafter"/>
</dbReference>
<feature type="binding site" evidence="11">
    <location>
        <begin position="77"/>
        <end position="83"/>
    </location>
    <ligand>
        <name>D-threo-isocitrate</name>
        <dbReference type="ChEBI" id="CHEBI:15562"/>
    </ligand>
</feature>
<accession>A0A835CBQ0</accession>
<dbReference type="EMBL" id="JAAIUW010000004">
    <property type="protein sequence ID" value="KAF7835846.1"/>
    <property type="molecule type" value="Genomic_DNA"/>
</dbReference>
<evidence type="ECO:0000313" key="15">
    <source>
        <dbReference type="EMBL" id="KAF7835846.1"/>
    </source>
</evidence>
<feature type="binding site" evidence="13">
    <location>
        <begin position="58"/>
        <end position="60"/>
    </location>
    <ligand>
        <name>NADP(+)</name>
        <dbReference type="ChEBI" id="CHEBI:58349"/>
    </ligand>
</feature>
<dbReference type="SUPFAM" id="SSF53659">
    <property type="entry name" value="Isocitrate/Isopropylmalate dehydrogenase-like"/>
    <property type="match status" value="1"/>
</dbReference>
<comment type="cofactor">
    <cofactor evidence="1">
        <name>Mn(2+)</name>
        <dbReference type="ChEBI" id="CHEBI:29035"/>
    </cofactor>
</comment>
<keyword evidence="16" id="KW-1185">Reference proteome</keyword>
<evidence type="ECO:0000256" key="9">
    <source>
        <dbReference type="PIRNR" id="PIRNR000108"/>
    </source>
</evidence>
<comment type="similarity">
    <text evidence="2 9">Belongs to the isocitrate and isopropylmalate dehydrogenases family.</text>
</comment>
<dbReference type="PANTHER" id="PTHR11822">
    <property type="entry name" value="NADP-SPECIFIC ISOCITRATE DEHYDROGENASE"/>
    <property type="match status" value="1"/>
</dbReference>
<dbReference type="GO" id="GO:0000287">
    <property type="term" value="F:magnesium ion binding"/>
    <property type="evidence" value="ECO:0007669"/>
    <property type="project" value="InterPro"/>
</dbReference>
<comment type="caution">
    <text evidence="15">The sequence shown here is derived from an EMBL/GenBank/DDBJ whole genome shotgun (WGS) entry which is preliminary data.</text>
</comment>
<sequence length="397" mass="44570">MTRVIWKMIKDKLISPYLELDIKYFDLGLPHRDATNDRVTIESAEATLKYNVAIKCATITPDEARVKEFNLKQMWKSPNGTIRNILNGTVFREPIICRNIPRLVSGWTKPICIGRHAFGDQYRATDTVVKGPGKLKLVFAPNGHGEIKELEVYEFTGAGGIALSMYNTDESIRAFAEASMNIAYQKRWPLYLSTKNTILKKYDGRFKDIFQEVYDSQWSSKFKAAGIWYEHRLIDDMVAYALKSDGGYVWACKNYDGDVQSDFLAQGFGSLGLMTSVLVCPDGKTIEAEAAHGTVTRHYRVHQQGGETSTNSIASIFAWSRGLAHRAKLDGNARLLDFTQKLEAACIGTVELGKMTKDLALLVHGPKVSRSQYLNTEEFIDAVAKELKTRLSTKSKL</sequence>
<feature type="binding site" evidence="13">
    <location>
        <begin position="293"/>
        <end position="298"/>
    </location>
    <ligand>
        <name>NADP(+)</name>
        <dbReference type="ChEBI" id="CHEBI:58349"/>
    </ligand>
</feature>
<feature type="binding site" evidence="11">
    <location>
        <position position="60"/>
    </location>
    <ligand>
        <name>D-threo-isocitrate</name>
        <dbReference type="ChEBI" id="CHEBI:15562"/>
    </ligand>
</feature>
<evidence type="ECO:0000256" key="7">
    <source>
        <dbReference type="ARBA" id="ARBA00023002"/>
    </source>
</evidence>
<evidence type="ECO:0000256" key="3">
    <source>
        <dbReference type="ARBA" id="ARBA00022532"/>
    </source>
</evidence>
<keyword evidence="8 9" id="KW-0464">Manganese</keyword>
<proteinExistence type="inferred from homology"/>
<feature type="site" description="Critical for catalysis" evidence="10">
    <location>
        <position position="122"/>
    </location>
</feature>
<evidence type="ECO:0000256" key="8">
    <source>
        <dbReference type="ARBA" id="ARBA00023211"/>
    </source>
</evidence>
<evidence type="ECO:0000256" key="12">
    <source>
        <dbReference type="PIRSR" id="PIRSR000108-3"/>
    </source>
</evidence>
<feature type="binding site" evidence="12">
    <location>
        <position position="258"/>
    </location>
    <ligand>
        <name>Mn(2+)</name>
        <dbReference type="ChEBI" id="CHEBI:29035"/>
    </ligand>
</feature>
<dbReference type="NCBIfam" id="NF006156">
    <property type="entry name" value="PRK08299.1"/>
    <property type="match status" value="1"/>
</dbReference>
<evidence type="ECO:0000259" key="14">
    <source>
        <dbReference type="SMART" id="SM01329"/>
    </source>
</evidence>
<evidence type="ECO:0000256" key="4">
    <source>
        <dbReference type="ARBA" id="ARBA00022723"/>
    </source>
</evidence>
<dbReference type="GO" id="GO:0006102">
    <property type="term" value="P:isocitrate metabolic process"/>
    <property type="evidence" value="ECO:0007669"/>
    <property type="project" value="InterPro"/>
</dbReference>
<evidence type="ECO:0000256" key="1">
    <source>
        <dbReference type="ARBA" id="ARBA00001936"/>
    </source>
</evidence>
<evidence type="ECO:0000256" key="2">
    <source>
        <dbReference type="ARBA" id="ARBA00007769"/>
    </source>
</evidence>
<dbReference type="SMART" id="SM01329">
    <property type="entry name" value="Iso_dh"/>
    <property type="match status" value="1"/>
</dbReference>
<comment type="cofactor">
    <cofactor evidence="9 12">
        <name>Mg(2+)</name>
        <dbReference type="ChEBI" id="CHEBI:18420"/>
    </cofactor>
    <cofactor evidence="9 12">
        <name>Mn(2+)</name>
        <dbReference type="ChEBI" id="CHEBI:29035"/>
    </cofactor>
    <text evidence="9 12">Binds 1 Mg(2+) or Mn(2+) ion per subunit.</text>
</comment>
<dbReference type="EC" id="1.1.1.42" evidence="9"/>
<protein>
    <recommendedName>
        <fullName evidence="9">Isocitrate dehydrogenase [NADP]</fullName>
        <ecNumber evidence="9">1.1.1.42</ecNumber>
    </recommendedName>
</protein>
<evidence type="ECO:0000256" key="6">
    <source>
        <dbReference type="ARBA" id="ARBA00022857"/>
    </source>
</evidence>
<dbReference type="AlphaFoldDB" id="A0A835CBQ0"/>
<evidence type="ECO:0000256" key="10">
    <source>
        <dbReference type="PIRSR" id="PIRSR000108-1"/>
    </source>
</evidence>
<evidence type="ECO:0000313" key="16">
    <source>
        <dbReference type="Proteomes" id="UP000634136"/>
    </source>
</evidence>
<evidence type="ECO:0000256" key="5">
    <source>
        <dbReference type="ARBA" id="ARBA00022842"/>
    </source>
</evidence>
<evidence type="ECO:0000256" key="13">
    <source>
        <dbReference type="PIRSR" id="PIRSR000108-4"/>
    </source>
</evidence>